<keyword evidence="3" id="KW-1185">Reference proteome</keyword>
<dbReference type="AlphaFoldDB" id="A0A4Y9T7K4"/>
<gene>
    <name evidence="2" type="ORF">E4O92_04365</name>
</gene>
<dbReference type="Proteomes" id="UP000297258">
    <property type="component" value="Unassembled WGS sequence"/>
</dbReference>
<evidence type="ECO:0008006" key="4">
    <source>
        <dbReference type="Google" id="ProtNLM"/>
    </source>
</evidence>
<reference evidence="2 3" key="1">
    <citation type="submission" date="2019-03" db="EMBL/GenBank/DDBJ databases">
        <title>Draft genome of Massilia hortus sp. nov., a novel bacterial species of the Oxalobacteraceae family.</title>
        <authorList>
            <person name="Peta V."/>
            <person name="Raths R."/>
            <person name="Bucking H."/>
        </authorList>
    </citation>
    <scope>NUCLEOTIDE SEQUENCE [LARGE SCALE GENOMIC DNA]</scope>
    <source>
        <strain evidence="2 3">ONC3</strain>
    </source>
</reference>
<evidence type="ECO:0000313" key="3">
    <source>
        <dbReference type="Proteomes" id="UP000297258"/>
    </source>
</evidence>
<dbReference type="OrthoDB" id="8760065at2"/>
<organism evidence="2 3">
    <name type="scientific">Massilia horti</name>
    <dbReference type="NCBI Taxonomy" id="2562153"/>
    <lineage>
        <taxon>Bacteria</taxon>
        <taxon>Pseudomonadati</taxon>
        <taxon>Pseudomonadota</taxon>
        <taxon>Betaproteobacteria</taxon>
        <taxon>Burkholderiales</taxon>
        <taxon>Oxalobacteraceae</taxon>
        <taxon>Telluria group</taxon>
        <taxon>Massilia</taxon>
    </lineage>
</organism>
<comment type="caution">
    <text evidence="2">The sequence shown here is derived from an EMBL/GenBank/DDBJ whole genome shotgun (WGS) entry which is preliminary data.</text>
</comment>
<protein>
    <recommendedName>
        <fullName evidence="4">Lipoprotein</fullName>
    </recommendedName>
</protein>
<name>A0A4Y9T7K4_9BURK</name>
<feature type="chain" id="PRO_5021207010" description="Lipoprotein" evidence="1">
    <location>
        <begin position="20"/>
        <end position="85"/>
    </location>
</feature>
<evidence type="ECO:0000313" key="2">
    <source>
        <dbReference type="EMBL" id="TFW34281.1"/>
    </source>
</evidence>
<dbReference type="EMBL" id="SPUM01000028">
    <property type="protein sequence ID" value="TFW34281.1"/>
    <property type="molecule type" value="Genomic_DNA"/>
</dbReference>
<dbReference type="PROSITE" id="PS51257">
    <property type="entry name" value="PROKAR_LIPOPROTEIN"/>
    <property type="match status" value="1"/>
</dbReference>
<evidence type="ECO:0000256" key="1">
    <source>
        <dbReference type="SAM" id="SignalP"/>
    </source>
</evidence>
<proteinExistence type="predicted"/>
<keyword evidence="1" id="KW-0732">Signal</keyword>
<accession>A0A4Y9T7K4</accession>
<sequence length="85" mass="8830">MTTQSFRTLLAFSFTVALTACGGATDSAPDAPRFAAAVQTKAAADEPQPDCAPERCSGLRIIDGNAEAYRLQAQQRAEAEGGPQA</sequence>
<dbReference type="RefSeq" id="WP_135188528.1">
    <property type="nucleotide sequence ID" value="NZ_SPUM01000028.1"/>
</dbReference>
<feature type="signal peptide" evidence="1">
    <location>
        <begin position="1"/>
        <end position="19"/>
    </location>
</feature>